<feature type="binding site" evidence="9">
    <location>
        <position position="14"/>
    </location>
    <ligand>
        <name>sn-glycerol 1-phosphate</name>
        <dbReference type="ChEBI" id="CHEBI:57685"/>
    </ligand>
</feature>
<dbReference type="OrthoDB" id="2381757at2"/>
<evidence type="ECO:0000256" key="8">
    <source>
        <dbReference type="ARBA" id="ARBA00048318"/>
    </source>
</evidence>
<evidence type="ECO:0000256" key="9">
    <source>
        <dbReference type="HAMAP-Rule" id="MF_00112"/>
    </source>
</evidence>
<dbReference type="NCBIfam" id="NF003199">
    <property type="entry name" value="PRK04169.1-3"/>
    <property type="match status" value="1"/>
</dbReference>
<evidence type="ECO:0000256" key="6">
    <source>
        <dbReference type="ARBA" id="ARBA00023209"/>
    </source>
</evidence>
<evidence type="ECO:0000256" key="1">
    <source>
        <dbReference type="ARBA" id="ARBA00022516"/>
    </source>
</evidence>
<comment type="caution">
    <text evidence="10">The sequence shown here is derived from an EMBL/GenBank/DDBJ whole genome shotgun (WGS) entry which is preliminary data.</text>
</comment>
<dbReference type="InterPro" id="IPR038597">
    <property type="entry name" value="GGGP/HepGP_synthase_sf"/>
</dbReference>
<keyword evidence="5 9" id="KW-0443">Lipid metabolism</keyword>
<protein>
    <recommendedName>
        <fullName evidence="9">Heptaprenylglyceryl phosphate synthase</fullName>
        <shortName evidence="9">HepGP synthase</shortName>
        <ecNumber evidence="9">2.5.1.n9</ecNumber>
    </recommendedName>
    <alternativeName>
        <fullName evidence="9">Glycerol-1-phosphate heptaprenyltransferase</fullName>
    </alternativeName>
</protein>
<dbReference type="SUPFAM" id="SSF51395">
    <property type="entry name" value="FMN-linked oxidoreductases"/>
    <property type="match status" value="1"/>
</dbReference>
<dbReference type="PANTHER" id="PTHR40029">
    <property type="match status" value="1"/>
</dbReference>
<comment type="function">
    <text evidence="9">Prenyltransferase that catalyzes in vivo the transfer of the heptaprenyl moiety of heptaprenyl pyrophosphate (HepPP; 35 carbon atoms) to the C3 hydroxyl of sn-glycerol-1-phosphate (G1P), producing heptaprenylglyceryl phosphate (HepGP). This reaction is an ether-bond-formation step in the biosynthesis of archaea-type G1P-based membrane lipids found in Bacillales.</text>
</comment>
<comment type="caution">
    <text evidence="9">Lacks conserved residue(s) required for the propagation of feature annotation.</text>
</comment>
<comment type="cofactor">
    <cofactor evidence="9">
        <name>Mg(2+)</name>
        <dbReference type="ChEBI" id="CHEBI:18420"/>
    </cofactor>
</comment>
<feature type="binding site" evidence="9">
    <location>
        <begin position="211"/>
        <end position="212"/>
    </location>
    <ligand>
        <name>sn-glycerol 1-phosphate</name>
        <dbReference type="ChEBI" id="CHEBI:57685"/>
    </ligand>
</feature>
<dbReference type="HAMAP" id="MF_00112">
    <property type="entry name" value="GGGP_HepGP_synthase"/>
    <property type="match status" value="1"/>
</dbReference>
<dbReference type="InterPro" id="IPR008205">
    <property type="entry name" value="GGGP_HepGP_synthase"/>
</dbReference>
<evidence type="ECO:0000256" key="2">
    <source>
        <dbReference type="ARBA" id="ARBA00022679"/>
    </source>
</evidence>
<feature type="binding site" evidence="9">
    <location>
        <begin position="161"/>
        <end position="166"/>
    </location>
    <ligand>
        <name>sn-glycerol 1-phosphate</name>
        <dbReference type="ChEBI" id="CHEBI:57685"/>
    </ligand>
</feature>
<dbReference type="AlphaFoldDB" id="A0A235B6B5"/>
<keyword evidence="2 9" id="KW-0808">Transferase</keyword>
<comment type="pathway">
    <text evidence="9">Membrane lipid metabolism; glycerophospholipid metabolism.</text>
</comment>
<dbReference type="Proteomes" id="UP000215459">
    <property type="component" value="Unassembled WGS sequence"/>
</dbReference>
<keyword evidence="1 9" id="KW-0444">Lipid biosynthesis</keyword>
<keyword evidence="11" id="KW-1185">Reference proteome</keyword>
<dbReference type="GO" id="GO:0046474">
    <property type="term" value="P:glycerophospholipid biosynthetic process"/>
    <property type="evidence" value="ECO:0007669"/>
    <property type="project" value="UniProtKB-UniRule"/>
</dbReference>
<dbReference type="Pfam" id="PF01884">
    <property type="entry name" value="PcrB"/>
    <property type="match status" value="1"/>
</dbReference>
<dbReference type="NCBIfam" id="TIGR01768">
    <property type="entry name" value="GGGP-family"/>
    <property type="match status" value="1"/>
</dbReference>
<comment type="catalytic activity">
    <reaction evidence="8 9">
        <text>sn-glycerol 1-phosphate + all-trans-heptaprenyl diphosphate = 3-heptaprenyl-sn-glycero-1-phosphate + diphosphate</text>
        <dbReference type="Rhea" id="RHEA:33495"/>
        <dbReference type="ChEBI" id="CHEBI:33019"/>
        <dbReference type="ChEBI" id="CHEBI:57685"/>
        <dbReference type="ChEBI" id="CHEBI:58206"/>
        <dbReference type="ChEBI" id="CHEBI:64781"/>
        <dbReference type="EC" id="2.5.1.n9"/>
    </reaction>
</comment>
<evidence type="ECO:0000256" key="3">
    <source>
        <dbReference type="ARBA" id="ARBA00022723"/>
    </source>
</evidence>
<evidence type="ECO:0000256" key="7">
    <source>
        <dbReference type="ARBA" id="ARBA00023264"/>
    </source>
</evidence>
<keyword evidence="6 9" id="KW-0594">Phospholipid biosynthesis</keyword>
<dbReference type="EMBL" id="NOWF01000006">
    <property type="protein sequence ID" value="OYD07519.1"/>
    <property type="molecule type" value="Genomic_DNA"/>
</dbReference>
<evidence type="ECO:0000256" key="4">
    <source>
        <dbReference type="ARBA" id="ARBA00022842"/>
    </source>
</evidence>
<keyword evidence="4 9" id="KW-0460">Magnesium</keyword>
<sequence length="237" mass="25975">MLRQWIKGWRHAFKLDPDRVLSDRALERICLSGTDAVIVGGTEGVTQNNSRELLDRVSEYPVKCVQEVSGLESVVPGLDGYLIPTVLNAGDLQWVVGLQHQAVKKFGEWIPWEDLAVLGYVVLNPNSRVARLTGSRTELASSDVTAYGRIAEHLFHLPALYVEYSGVYGDPSIVEAARNGLDSTQLIYGGGVSNEEQARRMAAVADTVIVGNLVYRNADAAVETVHWVKETTRLSGV</sequence>
<organism evidence="10 11">
    <name type="scientific">Paludifilum halophilum</name>
    <dbReference type="NCBI Taxonomy" id="1642702"/>
    <lineage>
        <taxon>Bacteria</taxon>
        <taxon>Bacillati</taxon>
        <taxon>Bacillota</taxon>
        <taxon>Bacilli</taxon>
        <taxon>Bacillales</taxon>
        <taxon>Thermoactinomycetaceae</taxon>
        <taxon>Paludifilum</taxon>
    </lineage>
</organism>
<keyword evidence="3 9" id="KW-0479">Metal-binding</keyword>
<proteinExistence type="inferred from homology"/>
<evidence type="ECO:0000313" key="10">
    <source>
        <dbReference type="EMBL" id="OYD07519.1"/>
    </source>
</evidence>
<dbReference type="GO" id="GO:0120536">
    <property type="term" value="F:heptaprenylglyceryl phosphate synthase activity"/>
    <property type="evidence" value="ECO:0007669"/>
    <property type="project" value="UniProtKB-ARBA"/>
</dbReference>
<evidence type="ECO:0000313" key="11">
    <source>
        <dbReference type="Proteomes" id="UP000215459"/>
    </source>
</evidence>
<dbReference type="Gene3D" id="3.20.20.390">
    <property type="entry name" value="FMN-linked oxidoreductases"/>
    <property type="match status" value="1"/>
</dbReference>
<dbReference type="GO" id="GO:0000287">
    <property type="term" value="F:magnesium ion binding"/>
    <property type="evidence" value="ECO:0007669"/>
    <property type="project" value="UniProtKB-UniRule"/>
</dbReference>
<comment type="similarity">
    <text evidence="9">Belongs to the GGGP/HepGP synthase family. Group I subfamily.</text>
</comment>
<feature type="binding site" evidence="9">
    <location>
        <position position="191"/>
    </location>
    <ligand>
        <name>sn-glycerol 1-phosphate</name>
        <dbReference type="ChEBI" id="CHEBI:57685"/>
    </ligand>
</feature>
<feature type="binding site" evidence="9">
    <location>
        <position position="42"/>
    </location>
    <ligand>
        <name>Mg(2+)</name>
        <dbReference type="ChEBI" id="CHEBI:18420"/>
    </ligand>
</feature>
<reference evidence="10 11" key="1">
    <citation type="submission" date="2017-07" db="EMBL/GenBank/DDBJ databases">
        <title>The genome sequence of Paludifilum halophilum highlights mechanisms for microbial adaptation to high salt environemnts.</title>
        <authorList>
            <person name="Belbahri L."/>
        </authorList>
    </citation>
    <scope>NUCLEOTIDE SEQUENCE [LARGE SCALE GENOMIC DNA]</scope>
    <source>
        <strain evidence="10 11">DSM 102817</strain>
    </source>
</reference>
<name>A0A235B6B5_9BACL</name>
<feature type="binding site" evidence="9">
    <location>
        <position position="16"/>
    </location>
    <ligand>
        <name>Mg(2+)</name>
        <dbReference type="ChEBI" id="CHEBI:18420"/>
    </ligand>
</feature>
<keyword evidence="7 9" id="KW-1208">Phospholipid metabolism</keyword>
<dbReference type="RefSeq" id="WP_094264754.1">
    <property type="nucleotide sequence ID" value="NZ_NOWF01000006.1"/>
</dbReference>
<accession>A0A235B6B5</accession>
<dbReference type="UniPathway" id="UPA00940"/>
<dbReference type="PANTHER" id="PTHR40029:SF2">
    <property type="entry name" value="HEPTAPRENYLGLYCERYL PHOSPHATE SYNTHASE"/>
    <property type="match status" value="1"/>
</dbReference>
<dbReference type="EC" id="2.5.1.n9" evidence="9"/>
<evidence type="ECO:0000256" key="5">
    <source>
        <dbReference type="ARBA" id="ARBA00023098"/>
    </source>
</evidence>
<dbReference type="CDD" id="cd02812">
    <property type="entry name" value="PcrB_like"/>
    <property type="match status" value="1"/>
</dbReference>
<dbReference type="InterPro" id="IPR039074">
    <property type="entry name" value="GGGP/HepGP_synthase_I"/>
</dbReference>
<gene>
    <name evidence="9" type="primary">pcrB</name>
    <name evidence="10" type="ORF">CHM34_11535</name>
</gene>
<comment type="subunit">
    <text evidence="9">Homodimer.</text>
</comment>